<dbReference type="PATRIC" id="fig|1081904.3.peg.984"/>
<evidence type="ECO:0000256" key="5">
    <source>
        <dbReference type="NCBIfam" id="TIGR01378"/>
    </source>
</evidence>
<protein>
    <recommendedName>
        <fullName evidence="5">Thiamine diphosphokinase</fullName>
        <ecNumber evidence="5">2.7.6.2</ecNumber>
    </recommendedName>
</protein>
<dbReference type="AlphaFoldDB" id="U2KWD9"/>
<dbReference type="GO" id="GO:0005524">
    <property type="term" value="F:ATP binding"/>
    <property type="evidence" value="ECO:0007669"/>
    <property type="project" value="UniProtKB-KW"/>
</dbReference>
<dbReference type="EC" id="2.7.6.2" evidence="5"/>
<dbReference type="Gene3D" id="3.40.50.10240">
    <property type="entry name" value="Thiamin pyrophosphokinase, catalytic domain"/>
    <property type="match status" value="1"/>
</dbReference>
<dbReference type="Pfam" id="PF21275">
    <property type="entry name" value="Thi_PPkinase_C"/>
    <property type="match status" value="1"/>
</dbReference>
<dbReference type="Pfam" id="PF04263">
    <property type="entry name" value="TPK_catalytic"/>
    <property type="match status" value="1"/>
</dbReference>
<dbReference type="PANTHER" id="PTHR41299">
    <property type="entry name" value="THIAMINE PYROPHOSPHOKINASE"/>
    <property type="match status" value="1"/>
</dbReference>
<evidence type="ECO:0000256" key="3">
    <source>
        <dbReference type="ARBA" id="ARBA00022777"/>
    </source>
</evidence>
<gene>
    <name evidence="8" type="ORF">HMPREF1218_1365</name>
</gene>
<evidence type="ECO:0000259" key="7">
    <source>
        <dbReference type="Pfam" id="PF21275"/>
    </source>
</evidence>
<dbReference type="SUPFAM" id="SSF63999">
    <property type="entry name" value="Thiamin pyrophosphokinase, catalytic domain"/>
    <property type="match status" value="1"/>
</dbReference>
<dbReference type="CDD" id="cd07995">
    <property type="entry name" value="TPK"/>
    <property type="match status" value="1"/>
</dbReference>
<evidence type="ECO:0000256" key="2">
    <source>
        <dbReference type="ARBA" id="ARBA00022741"/>
    </source>
</evidence>
<dbReference type="InterPro" id="IPR049442">
    <property type="entry name" value="Thi_PPkinase-like_C"/>
</dbReference>
<keyword evidence="4" id="KW-0067">ATP-binding</keyword>
<dbReference type="Proteomes" id="UP000016600">
    <property type="component" value="Unassembled WGS sequence"/>
</dbReference>
<keyword evidence="1 8" id="KW-0808">Transferase</keyword>
<dbReference type="InterPro" id="IPR007371">
    <property type="entry name" value="TPK_catalytic"/>
</dbReference>
<dbReference type="InterPro" id="IPR036759">
    <property type="entry name" value="TPK_catalytic_sf"/>
</dbReference>
<organism evidence="8 9">
    <name type="scientific">Hoylesella pleuritidis F0068</name>
    <dbReference type="NCBI Taxonomy" id="1081904"/>
    <lineage>
        <taxon>Bacteria</taxon>
        <taxon>Pseudomonadati</taxon>
        <taxon>Bacteroidota</taxon>
        <taxon>Bacteroidia</taxon>
        <taxon>Bacteroidales</taxon>
        <taxon>Prevotellaceae</taxon>
        <taxon>Hoylesella</taxon>
    </lineage>
</organism>
<keyword evidence="2" id="KW-0547">Nucleotide-binding</keyword>
<feature type="domain" description="Thiamin pyrophosphokinase catalytic" evidence="6">
    <location>
        <begin position="30"/>
        <end position="126"/>
    </location>
</feature>
<dbReference type="InterPro" id="IPR053149">
    <property type="entry name" value="TPK"/>
</dbReference>
<dbReference type="NCBIfam" id="TIGR01378">
    <property type="entry name" value="thi_PPkinase"/>
    <property type="match status" value="1"/>
</dbReference>
<evidence type="ECO:0000256" key="4">
    <source>
        <dbReference type="ARBA" id="ARBA00022840"/>
    </source>
</evidence>
<accession>U2KWD9</accession>
<dbReference type="EMBL" id="AWET01000021">
    <property type="protein sequence ID" value="ERK02787.1"/>
    <property type="molecule type" value="Genomic_DNA"/>
</dbReference>
<reference evidence="8 9" key="1">
    <citation type="submission" date="2013-08" db="EMBL/GenBank/DDBJ databases">
        <authorList>
            <person name="Durkin A.S."/>
            <person name="Haft D.R."/>
            <person name="McCorrison J."/>
            <person name="Torralba M."/>
            <person name="Gillis M."/>
            <person name="Haft D.H."/>
            <person name="Methe B."/>
            <person name="Sutton G."/>
            <person name="Nelson K.E."/>
        </authorList>
    </citation>
    <scope>NUCLEOTIDE SEQUENCE [LARGE SCALE GENOMIC DNA]</scope>
    <source>
        <strain evidence="8 9">F0068</strain>
    </source>
</reference>
<dbReference type="GO" id="GO:0016301">
    <property type="term" value="F:kinase activity"/>
    <property type="evidence" value="ECO:0007669"/>
    <property type="project" value="UniProtKB-KW"/>
</dbReference>
<comment type="caution">
    <text evidence="8">The sequence shown here is derived from an EMBL/GenBank/DDBJ whole genome shotgun (WGS) entry which is preliminary data.</text>
</comment>
<evidence type="ECO:0000313" key="8">
    <source>
        <dbReference type="EMBL" id="ERK02787.1"/>
    </source>
</evidence>
<keyword evidence="9" id="KW-1185">Reference proteome</keyword>
<name>U2KWD9_9BACT</name>
<proteinExistence type="predicted"/>
<evidence type="ECO:0000313" key="9">
    <source>
        <dbReference type="Proteomes" id="UP000016600"/>
    </source>
</evidence>
<evidence type="ECO:0000259" key="6">
    <source>
        <dbReference type="Pfam" id="PF04263"/>
    </source>
</evidence>
<dbReference type="GO" id="GO:0009229">
    <property type="term" value="P:thiamine diphosphate biosynthetic process"/>
    <property type="evidence" value="ECO:0007669"/>
    <property type="project" value="InterPro"/>
</dbReference>
<keyword evidence="3 8" id="KW-0418">Kinase</keyword>
<dbReference type="InterPro" id="IPR006282">
    <property type="entry name" value="Thi_PPkinase"/>
</dbReference>
<evidence type="ECO:0000256" key="1">
    <source>
        <dbReference type="ARBA" id="ARBA00022679"/>
    </source>
</evidence>
<dbReference type="GO" id="GO:0006772">
    <property type="term" value="P:thiamine metabolic process"/>
    <property type="evidence" value="ECO:0007669"/>
    <property type="project" value="UniProtKB-UniRule"/>
</dbReference>
<feature type="domain" description="Thiamin pyrophosphokinase-like substrate-binding" evidence="7">
    <location>
        <begin position="141"/>
        <end position="209"/>
    </location>
</feature>
<sequence>MNYPLIDENNQVEAVILGDGDFPVHPVATALLHNSAYLCCCDGAGRRCIEHGLMPNAIVGDGDSLSPDFIRRYCNIIHLIREQDDNDLTKATRHCLARGIQRIVYLGTTGKREDHTLGNIVLMIRYMCEFGLQPTLVTDYGWFVPASGMNIFDSFLQQQVSIFNFGCTDFRSEGLRWPSFPYQSLWQGTLNESIGDSFTLYGDGSYLVFRTFEGKQNNPKDFLIE</sequence>
<dbReference type="RefSeq" id="WP_021583723.1">
    <property type="nucleotide sequence ID" value="NZ_AWET01000021.1"/>
</dbReference>
<dbReference type="PANTHER" id="PTHR41299:SF1">
    <property type="entry name" value="THIAMINE PYROPHOSPHOKINASE"/>
    <property type="match status" value="1"/>
</dbReference>
<dbReference type="GO" id="GO:0004788">
    <property type="term" value="F:thiamine diphosphokinase activity"/>
    <property type="evidence" value="ECO:0007669"/>
    <property type="project" value="UniProtKB-UniRule"/>
</dbReference>